<evidence type="ECO:0000313" key="3">
    <source>
        <dbReference type="EMBL" id="AKU93249.1"/>
    </source>
</evidence>
<dbReference type="GO" id="GO:0052699">
    <property type="term" value="P:ergothioneine biosynthetic process"/>
    <property type="evidence" value="ECO:0007669"/>
    <property type="project" value="InterPro"/>
</dbReference>
<dbReference type="CDD" id="cd01908">
    <property type="entry name" value="YafJ"/>
    <property type="match status" value="1"/>
</dbReference>
<dbReference type="NCBIfam" id="TIGR03442">
    <property type="entry name" value="ergothioneine biosynthesis protein EgtC"/>
    <property type="match status" value="1"/>
</dbReference>
<sequence>MCRLLGYLGPQVPLGSLIAERPHSLVRQSYLPRELRSATVNADGWGAGFYVDGEREPCLYASTSPIWADANLPHLGRAIRSGCVVAAVRSATEPSSIAQANTQPFARGRLAFLHNGFIARFRQTVQRRLCASLSDATYAGIAGTSDSEHLFALIAERLGAREGAEAMRDAAARAVADVSAWAVEAGSEAHFSIVLADGESLVALRSSTGGDPPSLYVLHDRDTATPHVLVASEPLDGAAGWRPVAPNRTIVATLGDGLRDEPL</sequence>
<dbReference type="PANTHER" id="PTHR43187:SF1">
    <property type="entry name" value="GLUTAMINE AMIDOTRANSFERASE DUG3-RELATED"/>
    <property type="match status" value="1"/>
</dbReference>
<evidence type="ECO:0000259" key="2">
    <source>
        <dbReference type="PROSITE" id="PS51278"/>
    </source>
</evidence>
<gene>
    <name evidence="3" type="ORF">AKJ08_3636</name>
</gene>
<dbReference type="PATRIC" id="fig|1391653.3.peg.3793"/>
<dbReference type="InterPro" id="IPR052373">
    <property type="entry name" value="Gamma-glu_amide_hydrolase"/>
</dbReference>
<reference evidence="3 4" key="1">
    <citation type="submission" date="2015-08" db="EMBL/GenBank/DDBJ databases">
        <authorList>
            <person name="Babu N.S."/>
            <person name="Beckwith C.J."/>
            <person name="Beseler K.G."/>
            <person name="Brison A."/>
            <person name="Carone J.V."/>
            <person name="Caskin T.P."/>
            <person name="Diamond M."/>
            <person name="Durham M.E."/>
            <person name="Foxe J.M."/>
            <person name="Go M."/>
            <person name="Henderson B.A."/>
            <person name="Jones I.B."/>
            <person name="McGettigan J.A."/>
            <person name="Micheletti S.J."/>
            <person name="Nasrallah M.E."/>
            <person name="Ortiz D."/>
            <person name="Piller C.R."/>
            <person name="Privatt S.R."/>
            <person name="Schneider S.L."/>
            <person name="Sharp S."/>
            <person name="Smith T.C."/>
            <person name="Stanton J.D."/>
            <person name="Ullery H.E."/>
            <person name="Wilson R.J."/>
            <person name="Serrano M.G."/>
            <person name="Buck G."/>
            <person name="Lee V."/>
            <person name="Wang Y."/>
            <person name="Carvalho R."/>
            <person name="Voegtly L."/>
            <person name="Shi R."/>
            <person name="Duckworth R."/>
            <person name="Johnson A."/>
            <person name="Loviza R."/>
            <person name="Walstead R."/>
            <person name="Shah Z."/>
            <person name="Kiflezghi M."/>
            <person name="Wade K."/>
            <person name="Ball S.L."/>
            <person name="Bradley K.W."/>
            <person name="Asai D.J."/>
            <person name="Bowman C.A."/>
            <person name="Russell D.A."/>
            <person name="Pope W.H."/>
            <person name="Jacobs-Sera D."/>
            <person name="Hendrix R.W."/>
            <person name="Hatfull G.F."/>
        </authorList>
    </citation>
    <scope>NUCLEOTIDE SEQUENCE [LARGE SCALE GENOMIC DNA]</scope>
    <source>
        <strain evidence="3 4">DSM 27710</strain>
    </source>
</reference>
<dbReference type="STRING" id="1391653.AKJ08_3636"/>
<evidence type="ECO:0000256" key="1">
    <source>
        <dbReference type="ARBA" id="ARBA00022962"/>
    </source>
</evidence>
<dbReference type="Proteomes" id="UP000055590">
    <property type="component" value="Chromosome"/>
</dbReference>
<accession>A0A0K1PJI3</accession>
<dbReference type="Gene3D" id="3.60.20.10">
    <property type="entry name" value="Glutamine Phosphoribosylpyrophosphate, subunit 1, domain 1"/>
    <property type="match status" value="1"/>
</dbReference>
<dbReference type="RefSeq" id="WP_050727295.1">
    <property type="nucleotide sequence ID" value="NZ_CP012332.1"/>
</dbReference>
<feature type="domain" description="Glutamine amidotransferase type-2" evidence="2">
    <location>
        <begin position="2"/>
        <end position="263"/>
    </location>
</feature>
<dbReference type="Pfam" id="PF13230">
    <property type="entry name" value="GATase_4"/>
    <property type="match status" value="1"/>
</dbReference>
<dbReference type="PROSITE" id="PS51278">
    <property type="entry name" value="GATASE_TYPE_2"/>
    <property type="match status" value="1"/>
</dbReference>
<dbReference type="InterPro" id="IPR029055">
    <property type="entry name" value="Ntn_hydrolases_N"/>
</dbReference>
<organism evidence="3 4">
    <name type="scientific">Vulgatibacter incomptus</name>
    <dbReference type="NCBI Taxonomy" id="1391653"/>
    <lineage>
        <taxon>Bacteria</taxon>
        <taxon>Pseudomonadati</taxon>
        <taxon>Myxococcota</taxon>
        <taxon>Myxococcia</taxon>
        <taxon>Myxococcales</taxon>
        <taxon>Cystobacterineae</taxon>
        <taxon>Vulgatibacteraceae</taxon>
        <taxon>Vulgatibacter</taxon>
    </lineage>
</organism>
<dbReference type="SUPFAM" id="SSF56235">
    <property type="entry name" value="N-terminal nucleophile aminohydrolases (Ntn hydrolases)"/>
    <property type="match status" value="1"/>
</dbReference>
<dbReference type="InterPro" id="IPR017808">
    <property type="entry name" value="EgtC"/>
</dbReference>
<dbReference type="OrthoDB" id="9804310at2"/>
<name>A0A0K1PJI3_9BACT</name>
<dbReference type="KEGG" id="vin:AKJ08_3636"/>
<dbReference type="AlphaFoldDB" id="A0A0K1PJI3"/>
<keyword evidence="1" id="KW-0315">Glutamine amidotransferase</keyword>
<dbReference type="InterPro" id="IPR017932">
    <property type="entry name" value="GATase_2_dom"/>
</dbReference>
<dbReference type="InterPro" id="IPR026869">
    <property type="entry name" value="EgtC-like"/>
</dbReference>
<proteinExistence type="predicted"/>
<keyword evidence="4" id="KW-1185">Reference proteome</keyword>
<evidence type="ECO:0000313" key="4">
    <source>
        <dbReference type="Proteomes" id="UP000055590"/>
    </source>
</evidence>
<dbReference type="EMBL" id="CP012332">
    <property type="protein sequence ID" value="AKU93249.1"/>
    <property type="molecule type" value="Genomic_DNA"/>
</dbReference>
<dbReference type="PANTHER" id="PTHR43187">
    <property type="entry name" value="GLUTAMINE AMIDOTRANSFERASE DUG3-RELATED"/>
    <property type="match status" value="1"/>
</dbReference>
<protein>
    <recommendedName>
        <fullName evidence="2">Glutamine amidotransferase type-2 domain-containing protein</fullName>
    </recommendedName>
</protein>